<evidence type="ECO:0000313" key="3">
    <source>
        <dbReference type="Proteomes" id="UP001604267"/>
    </source>
</evidence>
<dbReference type="SUPFAM" id="SSF53474">
    <property type="entry name" value="alpha/beta-Hydrolases"/>
    <property type="match status" value="1"/>
</dbReference>
<gene>
    <name evidence="2" type="ORF">ACGFZB_38205</name>
</gene>
<proteinExistence type="predicted"/>
<dbReference type="Proteomes" id="UP001604267">
    <property type="component" value="Unassembled WGS sequence"/>
</dbReference>
<accession>A0ABW7BJT2</accession>
<dbReference type="InterPro" id="IPR029058">
    <property type="entry name" value="AB_hydrolase_fold"/>
</dbReference>
<name>A0ABW7BJT2_9ACTN</name>
<protein>
    <recommendedName>
        <fullName evidence="1">Fungal lipase-type domain-containing protein</fullName>
    </recommendedName>
</protein>
<dbReference type="RefSeq" id="WP_392824675.1">
    <property type="nucleotide sequence ID" value="NZ_JBICYV010000026.1"/>
</dbReference>
<dbReference type="EMBL" id="JBICYV010000026">
    <property type="protein sequence ID" value="MFG3016182.1"/>
    <property type="molecule type" value="Genomic_DNA"/>
</dbReference>
<dbReference type="InterPro" id="IPR002921">
    <property type="entry name" value="Fungal_lipase-type"/>
</dbReference>
<organism evidence="2 3">
    <name type="scientific">Streptomyces cinerochromogenes</name>
    <dbReference type="NCBI Taxonomy" id="66422"/>
    <lineage>
        <taxon>Bacteria</taxon>
        <taxon>Bacillati</taxon>
        <taxon>Actinomycetota</taxon>
        <taxon>Actinomycetes</taxon>
        <taxon>Kitasatosporales</taxon>
        <taxon>Streptomycetaceae</taxon>
        <taxon>Streptomyces</taxon>
    </lineage>
</organism>
<dbReference type="Gene3D" id="3.40.50.1820">
    <property type="entry name" value="alpha/beta hydrolase"/>
    <property type="match status" value="1"/>
</dbReference>
<comment type="caution">
    <text evidence="2">The sequence shown here is derived from an EMBL/GenBank/DDBJ whole genome shotgun (WGS) entry which is preliminary data.</text>
</comment>
<evidence type="ECO:0000313" key="2">
    <source>
        <dbReference type="EMBL" id="MFG3016182.1"/>
    </source>
</evidence>
<dbReference type="Pfam" id="PF01764">
    <property type="entry name" value="Lipase_3"/>
    <property type="match status" value="1"/>
</dbReference>
<keyword evidence="3" id="KW-1185">Reference proteome</keyword>
<feature type="domain" description="Fungal lipase-type" evidence="1">
    <location>
        <begin position="38"/>
        <end position="134"/>
    </location>
</feature>
<evidence type="ECO:0000259" key="1">
    <source>
        <dbReference type="Pfam" id="PF01764"/>
    </source>
</evidence>
<sequence length="138" mass="14464">MPWVSARFDATEGVSPLSCLLRDPQAYIPAGDDVIITAFRGMEAAQIKDRLSDATTAPCPGPAGTGRAHHGFAEALNSICPQAKDTLADLRANGQKAFFTGHSLAGALAMGARARMYLEEPRPTADSACAYGQPAPHP</sequence>
<reference evidence="2 3" key="1">
    <citation type="submission" date="2024-10" db="EMBL/GenBank/DDBJ databases">
        <title>The Natural Products Discovery Center: Release of the First 8490 Sequenced Strains for Exploring Actinobacteria Biosynthetic Diversity.</title>
        <authorList>
            <person name="Kalkreuter E."/>
            <person name="Kautsar S.A."/>
            <person name="Yang D."/>
            <person name="Bader C.D."/>
            <person name="Teijaro C.N."/>
            <person name="Fluegel L."/>
            <person name="Davis C.M."/>
            <person name="Simpson J.R."/>
            <person name="Lauterbach L."/>
            <person name="Steele A.D."/>
            <person name="Gui C."/>
            <person name="Meng S."/>
            <person name="Li G."/>
            <person name="Viehrig K."/>
            <person name="Ye F."/>
            <person name="Su P."/>
            <person name="Kiefer A.F."/>
            <person name="Nichols A."/>
            <person name="Cepeda A.J."/>
            <person name="Yan W."/>
            <person name="Fan B."/>
            <person name="Jiang Y."/>
            <person name="Adhikari A."/>
            <person name="Zheng C.-J."/>
            <person name="Schuster L."/>
            <person name="Cowan T.M."/>
            <person name="Smanski M.J."/>
            <person name="Chevrette M.G."/>
            <person name="De Carvalho L.P.S."/>
            <person name="Shen B."/>
        </authorList>
    </citation>
    <scope>NUCLEOTIDE SEQUENCE [LARGE SCALE GENOMIC DNA]</scope>
    <source>
        <strain evidence="2 3">NPDC048320</strain>
    </source>
</reference>